<dbReference type="GO" id="GO:0008270">
    <property type="term" value="F:zinc ion binding"/>
    <property type="evidence" value="ECO:0007669"/>
    <property type="project" value="TreeGrafter"/>
</dbReference>
<proteinExistence type="predicted"/>
<comment type="caution">
    <text evidence="4">The sequence shown here is derived from an EMBL/GenBank/DDBJ whole genome shotgun (WGS) entry which is preliminary data.</text>
</comment>
<evidence type="ECO:0000256" key="3">
    <source>
        <dbReference type="ARBA" id="ARBA00022833"/>
    </source>
</evidence>
<dbReference type="Pfam" id="PF01155">
    <property type="entry name" value="HypA"/>
    <property type="match status" value="1"/>
</dbReference>
<keyword evidence="2" id="KW-0479">Metal-binding</keyword>
<accession>A0A2C6M9S1</accession>
<keyword evidence="3" id="KW-0862">Zinc</keyword>
<protein>
    <recommendedName>
        <fullName evidence="6">Hydrogenase nickel incorporation protein HypA</fullName>
    </recommendedName>
</protein>
<reference evidence="4 5" key="1">
    <citation type="submission" date="2013-09" db="EMBL/GenBank/DDBJ databases">
        <title>Biodegradation of hydrocarbons in the deep terrestrial subsurface : characterization of a microbial consortium composed of two Desulfotomaculum species originating from a deep geological formation.</title>
        <authorList>
            <person name="Aullo T."/>
            <person name="Berlendis S."/>
            <person name="Lascourreges J.-F."/>
            <person name="Dessort D."/>
            <person name="Saint-Laurent S."/>
            <person name="Schraauwers B."/>
            <person name="Mas J."/>
            <person name="Magot M."/>
            <person name="Ranchou-Peyruse A."/>
        </authorList>
    </citation>
    <scope>NUCLEOTIDE SEQUENCE [LARGE SCALE GENOMIC DNA]</scope>
    <source>
        <strain evidence="4 5">Bs107</strain>
    </source>
</reference>
<dbReference type="InterPro" id="IPR000688">
    <property type="entry name" value="HypA/HybF"/>
</dbReference>
<evidence type="ECO:0000256" key="1">
    <source>
        <dbReference type="ARBA" id="ARBA00022596"/>
    </source>
</evidence>
<sequence length="90" mass="9839">MHELSVMQEIFSIITENARLHGLTKVSRVNVMIGALSGVEPAALQFAFTCFARNTLAEGAEFCITPVPVTCHRLLPTLRFNPGGYYGAKI</sequence>
<dbReference type="EMBL" id="AWQQ01000156">
    <property type="protein sequence ID" value="PHJ36728.1"/>
    <property type="molecule type" value="Genomic_DNA"/>
</dbReference>
<name>A0A2C6M9S1_9FIRM</name>
<dbReference type="GO" id="GO:0016151">
    <property type="term" value="F:nickel cation binding"/>
    <property type="evidence" value="ECO:0007669"/>
    <property type="project" value="InterPro"/>
</dbReference>
<keyword evidence="5" id="KW-1185">Reference proteome</keyword>
<dbReference type="Proteomes" id="UP000222564">
    <property type="component" value="Unassembled WGS sequence"/>
</dbReference>
<gene>
    <name evidence="4" type="ORF">P378_20685</name>
</gene>
<keyword evidence="1" id="KW-0533">Nickel</keyword>
<evidence type="ECO:0000256" key="2">
    <source>
        <dbReference type="ARBA" id="ARBA00022723"/>
    </source>
</evidence>
<dbReference type="RefSeq" id="WP_099084236.1">
    <property type="nucleotide sequence ID" value="NZ_AWQQ01000156.1"/>
</dbReference>
<evidence type="ECO:0000313" key="4">
    <source>
        <dbReference type="EMBL" id="PHJ36728.1"/>
    </source>
</evidence>
<dbReference type="PANTHER" id="PTHR34535:SF3">
    <property type="entry name" value="HYDROGENASE MATURATION FACTOR HYPA"/>
    <property type="match status" value="1"/>
</dbReference>
<dbReference type="GO" id="GO:0051604">
    <property type="term" value="P:protein maturation"/>
    <property type="evidence" value="ECO:0007669"/>
    <property type="project" value="InterPro"/>
</dbReference>
<evidence type="ECO:0000313" key="5">
    <source>
        <dbReference type="Proteomes" id="UP000222564"/>
    </source>
</evidence>
<dbReference type="Gene3D" id="3.30.2320.50">
    <property type="match status" value="1"/>
</dbReference>
<organism evidence="4 5">
    <name type="scientific">Desulforamulus profundi</name>
    <dbReference type="NCBI Taxonomy" id="1383067"/>
    <lineage>
        <taxon>Bacteria</taxon>
        <taxon>Bacillati</taxon>
        <taxon>Bacillota</taxon>
        <taxon>Clostridia</taxon>
        <taxon>Eubacteriales</taxon>
        <taxon>Peptococcaceae</taxon>
        <taxon>Desulforamulus</taxon>
    </lineage>
</organism>
<dbReference type="AlphaFoldDB" id="A0A2C6M9S1"/>
<evidence type="ECO:0008006" key="6">
    <source>
        <dbReference type="Google" id="ProtNLM"/>
    </source>
</evidence>
<dbReference type="PANTHER" id="PTHR34535">
    <property type="entry name" value="HYDROGENASE MATURATION FACTOR HYPA"/>
    <property type="match status" value="1"/>
</dbReference>
<dbReference type="OrthoDB" id="9800361at2"/>